<feature type="compositionally biased region" description="Basic and acidic residues" evidence="1">
    <location>
        <begin position="47"/>
        <end position="75"/>
    </location>
</feature>
<organism evidence="2 3">
    <name type="scientific">Paracoccus halophilus</name>
    <dbReference type="NCBI Taxonomy" id="376733"/>
    <lineage>
        <taxon>Bacteria</taxon>
        <taxon>Pseudomonadati</taxon>
        <taxon>Pseudomonadota</taxon>
        <taxon>Alphaproteobacteria</taxon>
        <taxon>Rhodobacterales</taxon>
        <taxon>Paracoccaceae</taxon>
        <taxon>Paracoccus</taxon>
    </lineage>
</organism>
<dbReference type="AlphaFoldDB" id="A0A099EXB2"/>
<feature type="region of interest" description="Disordered" evidence="1">
    <location>
        <begin position="46"/>
        <end position="96"/>
    </location>
</feature>
<name>A0A099EXB2_9RHOB</name>
<proteinExistence type="predicted"/>
<evidence type="ECO:0000313" key="3">
    <source>
        <dbReference type="Proteomes" id="UP000029846"/>
    </source>
</evidence>
<dbReference type="Proteomes" id="UP000029846">
    <property type="component" value="Unassembled WGS sequence"/>
</dbReference>
<evidence type="ECO:0000256" key="1">
    <source>
        <dbReference type="SAM" id="MobiDB-lite"/>
    </source>
</evidence>
<accession>A0A099EXB2</accession>
<dbReference type="EMBL" id="JRKN01000035">
    <property type="protein sequence ID" value="KGJ02567.1"/>
    <property type="molecule type" value="Genomic_DNA"/>
</dbReference>
<protein>
    <submittedName>
        <fullName evidence="2">Uncharacterized protein</fullName>
    </submittedName>
</protein>
<dbReference type="eggNOG" id="COG1198">
    <property type="taxonomic scope" value="Bacteria"/>
</dbReference>
<sequence>MARPLFYPHGARIAVLTQEVVGILDYLAPEGGVRLGQLVVVPLGPRHPSERQAEQRPHDQCRQLEGHDGQTDQKHGKIGGIGGQQFHGLLRHGRSG</sequence>
<reference evidence="2 3" key="2">
    <citation type="submission" date="2014-10" db="EMBL/GenBank/DDBJ databases">
        <title>Paracoccus sanguinis sp. nov., isolated from clinical specimens of New York State patients.</title>
        <authorList>
            <person name="Mingle L.A."/>
            <person name="Cole J.A."/>
            <person name="Lapierre P."/>
            <person name="Musser K.A."/>
        </authorList>
    </citation>
    <scope>NUCLEOTIDE SEQUENCE [LARGE SCALE GENOMIC DNA]</scope>
    <source>
        <strain evidence="2 3">JCM 14014</strain>
    </source>
</reference>
<reference evidence="2 3" key="1">
    <citation type="submission" date="2014-09" db="EMBL/GenBank/DDBJ databases">
        <authorList>
            <person name="McGinnis J.M."/>
            <person name="Wolfgang W.J."/>
        </authorList>
    </citation>
    <scope>NUCLEOTIDE SEQUENCE [LARGE SCALE GENOMIC DNA]</scope>
    <source>
        <strain evidence="2 3">JCM 14014</strain>
    </source>
</reference>
<keyword evidence="3" id="KW-1185">Reference proteome</keyword>
<gene>
    <name evidence="2" type="ORF">IT41_16950</name>
</gene>
<evidence type="ECO:0000313" key="2">
    <source>
        <dbReference type="EMBL" id="KGJ02567.1"/>
    </source>
</evidence>
<comment type="caution">
    <text evidence="2">The sequence shown here is derived from an EMBL/GenBank/DDBJ whole genome shotgun (WGS) entry which is preliminary data.</text>
</comment>